<evidence type="ECO:0000256" key="3">
    <source>
        <dbReference type="ARBA" id="ARBA00022833"/>
    </source>
</evidence>
<dbReference type="PROSITE" id="PS50089">
    <property type="entry name" value="ZF_RING_2"/>
    <property type="match status" value="1"/>
</dbReference>
<dbReference type="EMBL" id="MN740435">
    <property type="protein sequence ID" value="QHU06436.1"/>
    <property type="molecule type" value="Genomic_DNA"/>
</dbReference>
<dbReference type="PANTHER" id="PTHR12109">
    <property type="entry name" value="RING FINGER PROTEIN 141-RELATED"/>
    <property type="match status" value="1"/>
</dbReference>
<reference evidence="6" key="1">
    <citation type="journal article" date="2020" name="Nature">
        <title>Giant virus diversity and host interactions through global metagenomics.</title>
        <authorList>
            <person name="Schulz F."/>
            <person name="Roux S."/>
            <person name="Paez-Espino D."/>
            <person name="Jungbluth S."/>
            <person name="Walsh D.A."/>
            <person name="Denef V.J."/>
            <person name="McMahon K.D."/>
            <person name="Konstantinidis K.T."/>
            <person name="Eloe-Fadrosh E.A."/>
            <person name="Kyrpides N.C."/>
            <person name="Woyke T."/>
        </authorList>
    </citation>
    <scope>NUCLEOTIDE SEQUENCE</scope>
    <source>
        <strain evidence="6">GVMAG-M-3300027747-57</strain>
    </source>
</reference>
<organism evidence="6">
    <name type="scientific">viral metagenome</name>
    <dbReference type="NCBI Taxonomy" id="1070528"/>
    <lineage>
        <taxon>unclassified sequences</taxon>
        <taxon>metagenomes</taxon>
        <taxon>organismal metagenomes</taxon>
    </lineage>
</organism>
<keyword evidence="1" id="KW-0479">Metal-binding</keyword>
<protein>
    <recommendedName>
        <fullName evidence="5">RING-type domain-containing protein</fullName>
    </recommendedName>
</protein>
<dbReference type="InterPro" id="IPR047126">
    <property type="entry name" value="RNF141-like"/>
</dbReference>
<dbReference type="InterPro" id="IPR013083">
    <property type="entry name" value="Znf_RING/FYVE/PHD"/>
</dbReference>
<accession>A0A6C0JNS2</accession>
<feature type="region of interest" description="Disordered" evidence="4">
    <location>
        <begin position="120"/>
        <end position="151"/>
    </location>
</feature>
<dbReference type="AlphaFoldDB" id="A0A6C0JNS2"/>
<evidence type="ECO:0000313" key="6">
    <source>
        <dbReference type="EMBL" id="QHU06436.1"/>
    </source>
</evidence>
<proteinExistence type="predicted"/>
<keyword evidence="3" id="KW-0862">Zinc</keyword>
<dbReference type="InterPro" id="IPR001841">
    <property type="entry name" value="Znf_RING"/>
</dbReference>
<feature type="domain" description="RING-type" evidence="5">
    <location>
        <begin position="70"/>
        <end position="110"/>
    </location>
</feature>
<evidence type="ECO:0000256" key="2">
    <source>
        <dbReference type="ARBA" id="ARBA00022771"/>
    </source>
</evidence>
<keyword evidence="2" id="KW-0863">Zinc-finger</keyword>
<dbReference type="InterPro" id="IPR017907">
    <property type="entry name" value="Znf_RING_CS"/>
</dbReference>
<dbReference type="SUPFAM" id="SSF57850">
    <property type="entry name" value="RING/U-box"/>
    <property type="match status" value="1"/>
</dbReference>
<evidence type="ECO:0000256" key="4">
    <source>
        <dbReference type="SAM" id="MobiDB-lite"/>
    </source>
</evidence>
<feature type="compositionally biased region" description="Basic and acidic residues" evidence="4">
    <location>
        <begin position="140"/>
        <end position="151"/>
    </location>
</feature>
<sequence>MPRCAGCFPIFQANQEGHMGYGGCLEDMTIDLCMPVNLEPVFDKIAEESITSNATSSETSSFVTSTETDCCICFETIGEKNNCITECGHKFCFKCLATAMTRSNTCPCCRKPLIETNYEESDYESEENDYNDDDDGEDNSEQHIEPNKDYKGNIEEIAERLEKSGITMLDMASLLFNKFSKINEKYSNEYVTKLCKIIDQINEDAEQESVEIELMGNEDIRLKYPHAYIIYERAITFEEAMSWGNCVCENECIC</sequence>
<evidence type="ECO:0000259" key="5">
    <source>
        <dbReference type="PROSITE" id="PS50089"/>
    </source>
</evidence>
<name>A0A6C0JNS2_9ZZZZ</name>
<evidence type="ECO:0000256" key="1">
    <source>
        <dbReference type="ARBA" id="ARBA00022723"/>
    </source>
</evidence>
<dbReference type="GO" id="GO:0008270">
    <property type="term" value="F:zinc ion binding"/>
    <property type="evidence" value="ECO:0007669"/>
    <property type="project" value="UniProtKB-KW"/>
</dbReference>
<dbReference type="Gene3D" id="3.30.40.10">
    <property type="entry name" value="Zinc/RING finger domain, C3HC4 (zinc finger)"/>
    <property type="match status" value="1"/>
</dbReference>
<dbReference type="Pfam" id="PF13639">
    <property type="entry name" value="zf-RING_2"/>
    <property type="match status" value="1"/>
</dbReference>
<dbReference type="PROSITE" id="PS00518">
    <property type="entry name" value="ZF_RING_1"/>
    <property type="match status" value="1"/>
</dbReference>
<feature type="compositionally biased region" description="Acidic residues" evidence="4">
    <location>
        <begin position="120"/>
        <end position="139"/>
    </location>
</feature>
<dbReference type="PANTHER" id="PTHR12109:SF5">
    <property type="entry name" value="RING-TYPE DOMAIN-CONTAINING PROTEIN"/>
    <property type="match status" value="1"/>
</dbReference>
<dbReference type="SMART" id="SM00184">
    <property type="entry name" value="RING"/>
    <property type="match status" value="1"/>
</dbReference>